<dbReference type="PROSITE" id="PS50261">
    <property type="entry name" value="G_PROTEIN_RECEP_F2_4"/>
    <property type="match status" value="1"/>
</dbReference>
<organism evidence="7 8">
    <name type="scientific">Mytilus galloprovincialis</name>
    <name type="common">Mediterranean mussel</name>
    <dbReference type="NCBI Taxonomy" id="29158"/>
    <lineage>
        <taxon>Eukaryota</taxon>
        <taxon>Metazoa</taxon>
        <taxon>Spiralia</taxon>
        <taxon>Lophotrochozoa</taxon>
        <taxon>Mollusca</taxon>
        <taxon>Bivalvia</taxon>
        <taxon>Autobranchia</taxon>
        <taxon>Pteriomorphia</taxon>
        <taxon>Mytilida</taxon>
        <taxon>Mytiloidea</taxon>
        <taxon>Mytilidae</taxon>
        <taxon>Mytilinae</taxon>
        <taxon>Mytilus</taxon>
    </lineage>
</organism>
<dbReference type="Proteomes" id="UP000596742">
    <property type="component" value="Unassembled WGS sequence"/>
</dbReference>
<accession>A0A8B6GZD2</accession>
<dbReference type="SUPFAM" id="SSF81321">
    <property type="entry name" value="Family A G protein-coupled receptor-like"/>
    <property type="match status" value="1"/>
</dbReference>
<name>A0A8B6GZD2_MYTGA</name>
<comment type="subcellular location">
    <subcellularLocation>
        <location evidence="1">Membrane</location>
        <topology evidence="1">Multi-pass membrane protein</topology>
    </subcellularLocation>
</comment>
<evidence type="ECO:0000259" key="6">
    <source>
        <dbReference type="PROSITE" id="PS50261"/>
    </source>
</evidence>
<dbReference type="AlphaFoldDB" id="A0A8B6GZD2"/>
<dbReference type="PRINTS" id="PR00249">
    <property type="entry name" value="GPCRSECRETIN"/>
</dbReference>
<dbReference type="GO" id="GO:0007166">
    <property type="term" value="P:cell surface receptor signaling pathway"/>
    <property type="evidence" value="ECO:0007669"/>
    <property type="project" value="InterPro"/>
</dbReference>
<feature type="transmembrane region" description="Helical" evidence="5">
    <location>
        <begin position="277"/>
        <end position="300"/>
    </location>
</feature>
<evidence type="ECO:0000313" key="8">
    <source>
        <dbReference type="Proteomes" id="UP000596742"/>
    </source>
</evidence>
<feature type="transmembrane region" description="Helical" evidence="5">
    <location>
        <begin position="206"/>
        <end position="226"/>
    </location>
</feature>
<dbReference type="GO" id="GO:0005886">
    <property type="term" value="C:plasma membrane"/>
    <property type="evidence" value="ECO:0007669"/>
    <property type="project" value="TreeGrafter"/>
</dbReference>
<dbReference type="OrthoDB" id="16753at2759"/>
<protein>
    <submittedName>
        <fullName evidence="7">Calcitonin receptor</fullName>
    </submittedName>
</protein>
<keyword evidence="8" id="KW-1185">Reference proteome</keyword>
<keyword evidence="7" id="KW-0675">Receptor</keyword>
<keyword evidence="3 5" id="KW-1133">Transmembrane helix</keyword>
<feature type="transmembrane region" description="Helical" evidence="5">
    <location>
        <begin position="58"/>
        <end position="83"/>
    </location>
</feature>
<dbReference type="InterPro" id="IPR000832">
    <property type="entry name" value="GPCR_2_secretin-like"/>
</dbReference>
<comment type="caution">
    <text evidence="7">The sequence shown here is derived from an EMBL/GenBank/DDBJ whole genome shotgun (WGS) entry which is preliminary data.</text>
</comment>
<dbReference type="GO" id="GO:0008528">
    <property type="term" value="F:G protein-coupled peptide receptor activity"/>
    <property type="evidence" value="ECO:0007669"/>
    <property type="project" value="TreeGrafter"/>
</dbReference>
<dbReference type="Gene3D" id="1.20.1070.10">
    <property type="entry name" value="Rhodopsin 7-helix transmembrane proteins"/>
    <property type="match status" value="1"/>
</dbReference>
<evidence type="ECO:0000256" key="1">
    <source>
        <dbReference type="ARBA" id="ARBA00004141"/>
    </source>
</evidence>
<gene>
    <name evidence="7" type="ORF">MGAL_10B011551</name>
</gene>
<feature type="transmembrane region" description="Helical" evidence="5">
    <location>
        <begin position="95"/>
        <end position="114"/>
    </location>
</feature>
<dbReference type="PANTHER" id="PTHR45620:SF42">
    <property type="entry name" value="G-PROTEIN COUPLED RECEPTOR SEB-2"/>
    <property type="match status" value="1"/>
</dbReference>
<evidence type="ECO:0000313" key="7">
    <source>
        <dbReference type="EMBL" id="VDI71318.1"/>
    </source>
</evidence>
<keyword evidence="2 5" id="KW-0812">Transmembrane</keyword>
<evidence type="ECO:0000256" key="5">
    <source>
        <dbReference type="SAM" id="Phobius"/>
    </source>
</evidence>
<dbReference type="InterPro" id="IPR017981">
    <property type="entry name" value="GPCR_2-like_7TM"/>
</dbReference>
<dbReference type="Pfam" id="PF00002">
    <property type="entry name" value="7tm_2"/>
    <property type="match status" value="1"/>
</dbReference>
<dbReference type="EMBL" id="UYJE01009224">
    <property type="protein sequence ID" value="VDI71318.1"/>
    <property type="molecule type" value="Genomic_DNA"/>
</dbReference>
<reference evidence="7" key="1">
    <citation type="submission" date="2018-11" db="EMBL/GenBank/DDBJ databases">
        <authorList>
            <person name="Alioto T."/>
            <person name="Alioto T."/>
        </authorList>
    </citation>
    <scope>NUCLEOTIDE SEQUENCE</scope>
</reference>
<keyword evidence="4 5" id="KW-0472">Membrane</keyword>
<dbReference type="InterPro" id="IPR050332">
    <property type="entry name" value="GPCR_2"/>
</dbReference>
<feature type="domain" description="G-protein coupled receptors family 2 profile 2" evidence="6">
    <location>
        <begin position="57"/>
        <end position="301"/>
    </location>
</feature>
<proteinExistence type="predicted"/>
<sequence length="363" mass="41682">MGACWNHTLAGETAVQSRILAINSYRISYHCTENGTWDIRGENYTHLNDISHESQGYVYVYIAGNALSLLLLTIALSIFFGFRQLRCGRVLIHKNLFLSYVFTGLTWILYYKLVVLDGDIIDANPWWCQFLHVLAQYFMQCNFAWMFCEGLYLHTVLIRVFSNGKILTFICYAIGWGYPLIPTIIYTVLRSRTGKRCWHEESSLQWIMYGPIVVSICINIGFLVNIVRLLMTKLQKIPEASQSKKAARATLVLLPLLGLQYLVLPMRPSESSGLSDIYVYSVAVLTSLQGSFVSIMYCFCNSEIIAILKRKWDQHWLMYGSGRRKHRCSSTHYTVTENMADDCNKKFTEKPEMVPLQDTVCDV</sequence>
<evidence type="ECO:0000256" key="2">
    <source>
        <dbReference type="ARBA" id="ARBA00022692"/>
    </source>
</evidence>
<feature type="transmembrane region" description="Helical" evidence="5">
    <location>
        <begin position="166"/>
        <end position="186"/>
    </location>
</feature>
<evidence type="ECO:0000256" key="4">
    <source>
        <dbReference type="ARBA" id="ARBA00023136"/>
    </source>
</evidence>
<dbReference type="GO" id="GO:0007188">
    <property type="term" value="P:adenylate cyclase-modulating G protein-coupled receptor signaling pathway"/>
    <property type="evidence" value="ECO:0007669"/>
    <property type="project" value="TreeGrafter"/>
</dbReference>
<dbReference type="PANTHER" id="PTHR45620">
    <property type="entry name" value="PDF RECEPTOR-LIKE PROTEIN-RELATED"/>
    <property type="match status" value="1"/>
</dbReference>
<feature type="transmembrane region" description="Helical" evidence="5">
    <location>
        <begin position="134"/>
        <end position="154"/>
    </location>
</feature>
<feature type="transmembrane region" description="Helical" evidence="5">
    <location>
        <begin position="246"/>
        <end position="265"/>
    </location>
</feature>
<evidence type="ECO:0000256" key="3">
    <source>
        <dbReference type="ARBA" id="ARBA00022989"/>
    </source>
</evidence>